<feature type="region of interest" description="Disordered" evidence="1">
    <location>
        <begin position="651"/>
        <end position="674"/>
    </location>
</feature>
<feature type="compositionally biased region" description="Polar residues" evidence="1">
    <location>
        <begin position="422"/>
        <end position="434"/>
    </location>
</feature>
<accession>A0ABM1BR48</accession>
<feature type="compositionally biased region" description="Low complexity" evidence="1">
    <location>
        <begin position="393"/>
        <end position="412"/>
    </location>
</feature>
<organism evidence="2 3">
    <name type="scientific">Limulus polyphemus</name>
    <name type="common">Atlantic horseshoe crab</name>
    <dbReference type="NCBI Taxonomy" id="6850"/>
    <lineage>
        <taxon>Eukaryota</taxon>
        <taxon>Metazoa</taxon>
        <taxon>Ecdysozoa</taxon>
        <taxon>Arthropoda</taxon>
        <taxon>Chelicerata</taxon>
        <taxon>Merostomata</taxon>
        <taxon>Xiphosura</taxon>
        <taxon>Limulidae</taxon>
        <taxon>Limulus</taxon>
    </lineage>
</organism>
<feature type="compositionally biased region" description="Polar residues" evidence="1">
    <location>
        <begin position="664"/>
        <end position="674"/>
    </location>
</feature>
<keyword evidence="2" id="KW-1185">Reference proteome</keyword>
<reference evidence="3" key="1">
    <citation type="submission" date="2025-08" db="UniProtKB">
        <authorList>
            <consortium name="RefSeq"/>
        </authorList>
    </citation>
    <scope>IDENTIFICATION</scope>
    <source>
        <tissue evidence="3">Muscle</tissue>
    </source>
</reference>
<proteinExistence type="predicted"/>
<feature type="compositionally biased region" description="Low complexity" evidence="1">
    <location>
        <begin position="283"/>
        <end position="293"/>
    </location>
</feature>
<evidence type="ECO:0000313" key="2">
    <source>
        <dbReference type="Proteomes" id="UP000694941"/>
    </source>
</evidence>
<dbReference type="Proteomes" id="UP000694941">
    <property type="component" value="Unplaced"/>
</dbReference>
<name>A0ABM1BR48_LIMPO</name>
<protein>
    <submittedName>
        <fullName evidence="3">Endochitinase A1-like</fullName>
    </submittedName>
</protein>
<feature type="compositionally biased region" description="Polar residues" evidence="1">
    <location>
        <begin position="268"/>
        <end position="282"/>
    </location>
</feature>
<feature type="region of interest" description="Disordered" evidence="1">
    <location>
        <begin position="386"/>
        <end position="434"/>
    </location>
</feature>
<evidence type="ECO:0000313" key="3">
    <source>
        <dbReference type="RefSeq" id="XP_013787045.2"/>
    </source>
</evidence>
<dbReference type="GeneID" id="106471006"/>
<evidence type="ECO:0000256" key="1">
    <source>
        <dbReference type="SAM" id="MobiDB-lite"/>
    </source>
</evidence>
<dbReference type="RefSeq" id="XP_013787045.2">
    <property type="nucleotide sequence ID" value="XM_013931591.2"/>
</dbReference>
<feature type="region of interest" description="Disordered" evidence="1">
    <location>
        <begin position="268"/>
        <end position="293"/>
    </location>
</feature>
<sequence length="674" mass="70176">MSSFPGRPSSTTFLCNQEEVKPANQGKLGDTKSSVPDVPFIRHHPRPSAVCTFGLRQLGNGMFLLDRRWDLQRAAFRAAVCTERSGHPPPLKKLCVESRLPPVPEPTDPSDPYYFTCPDASSSPSPSGLSVNSTNNAFVTTLSLTFPHSVAFTTVAKTTSPKLSTSNSTHRPMKSKLGVSKAVKMKESKPTLLGSNAHSTLAGNAAKKKEHGETFSRLNVLNNKNVRSMALPTVHSSVGSVTVNAGSTFPLSFPFSLGENFGTLSRIQAASPPTSGRNSFMASSSGFTSQSSSLHSTVTSSSARKEGSIMVTGVDIINGQIPVTNALLHSVTVGRFAGSGPKLLATPGGGLGITLGGAGLIGQLSQIQNLHETSISDHLGLVNSQSIGSQKRTSSSGGSRAISTNSSSSSAKSRTKNRKSSLCKSVASTATSTNHTAVSQPMGVGLLIKGTSGGGFFATLGELGSTSGNHAVSVTSSVNSRPESSCRVSVHTASLPNGLRPCPPNILQTAVTTVDVSGLVNHAISSSSPAFARDQGATIGSKTCKGKSPNKQSTAFSKNLSLHSLITSSIALPKLPLVSTTSRADPSHTKTYQQVFATQMLSSSELNQLHLPSPARQGCSLKTPTIAFPLKLPLLSSSGITATITSASQQQALVKGEEHRRSDSQTQGSQSFPT</sequence>
<gene>
    <name evidence="3" type="primary">LOC106471006</name>
</gene>